<evidence type="ECO:0000256" key="3">
    <source>
        <dbReference type="ARBA" id="ARBA00022801"/>
    </source>
</evidence>
<protein>
    <recommendedName>
        <fullName evidence="4">Carboxylic ester hydrolase</fullName>
        <ecNumber evidence="4">3.1.1.-</ecNumber>
    </recommendedName>
</protein>
<dbReference type="InterPro" id="IPR029058">
    <property type="entry name" value="AB_hydrolase_fold"/>
</dbReference>
<keyword evidence="6" id="KW-1185">Reference proteome</keyword>
<keyword evidence="3 4" id="KW-0378">Hydrolase</keyword>
<dbReference type="GO" id="GO:0052689">
    <property type="term" value="F:carboxylic ester hydrolase activity"/>
    <property type="evidence" value="ECO:0007669"/>
    <property type="project" value="UniProtKB-KW"/>
</dbReference>
<evidence type="ECO:0000256" key="4">
    <source>
        <dbReference type="RuleBase" id="RU361235"/>
    </source>
</evidence>
<comment type="similarity">
    <text evidence="1 4">Belongs to the type-B carboxylesterase/lipase family.</text>
</comment>
<sequence length="557" mass="61700">MLLFALLVILVASVSSIDNSSIVRTTYGTLEGFVETLSDGSTANVFLGIPFARPPIGELRLEKPQPPLPWSTTRLATSYPPPCPPATRQLMSLSTIKANEDCLFLNVIAPSTPPTSSEGYPVLFWVHGGAFSSGSTSEYGHKAVSEHFVKRGIVVVMIQYRLSILGFAAINDADFAGNYGLWDQRAALVYVQDNIAAFGGDPNRVTIWGQSAGSLSLTLLSLSTHTNHLFAQVIQNSGSDYGVWNATDGAVASTIKFGENLNCPINHSANLKACLKNVTLDKLWDVSDQLGLPQNGLLYDTFTPRNDNDFISKPLDELLLEADPKPTIIGLAVEEFLLSTVADGVALNASHFTNQTIVESIDNYVIPSLYGSDTAKLRQNLVDFYLNDHGGPTPNSTVYFDKYNQLSSDFYFNIPVISEIRAKAQANWPVYSYLTTYSNKNLLPSFMPVNKPTHAYEFFYIFNRTVFNKFTPTENDIEFTRILVETMTAFVKTGNPSINGISWRKTGTAEYLDLNPFRPQMKKTLMGENYHVWTDLDGKSRFNFIHEIVKFITSKFG</sequence>
<dbReference type="InterPro" id="IPR002018">
    <property type="entry name" value="CarbesteraseB"/>
</dbReference>
<dbReference type="PROSITE" id="PS00122">
    <property type="entry name" value="CARBOXYLESTERASE_B_1"/>
    <property type="match status" value="1"/>
</dbReference>
<dbReference type="PANTHER" id="PTHR44590">
    <property type="entry name" value="CARBOXYLIC ESTER HYDROLASE-RELATED"/>
    <property type="match status" value="1"/>
</dbReference>
<evidence type="ECO:0000256" key="1">
    <source>
        <dbReference type="ARBA" id="ARBA00005964"/>
    </source>
</evidence>
<dbReference type="InterPro" id="IPR019819">
    <property type="entry name" value="Carboxylesterase_B_CS"/>
</dbReference>
<dbReference type="PROSITE" id="PS00941">
    <property type="entry name" value="CARBOXYLESTERASE_B_2"/>
    <property type="match status" value="1"/>
</dbReference>
<dbReference type="Proteomes" id="UP000492821">
    <property type="component" value="Unassembled WGS sequence"/>
</dbReference>
<proteinExistence type="inferred from homology"/>
<dbReference type="WBParaSite" id="Pan_g5391.t1">
    <property type="protein sequence ID" value="Pan_g5391.t1"/>
    <property type="gene ID" value="Pan_g5391"/>
</dbReference>
<keyword evidence="2" id="KW-0719">Serine esterase</keyword>
<dbReference type="PANTHER" id="PTHR44590:SF3">
    <property type="entry name" value="CARBOXYLESTERASE TYPE B DOMAIN-CONTAINING PROTEIN"/>
    <property type="match status" value="1"/>
</dbReference>
<evidence type="ECO:0000259" key="5">
    <source>
        <dbReference type="Pfam" id="PF00135"/>
    </source>
</evidence>
<dbReference type="EC" id="3.1.1.-" evidence="4"/>
<accession>A0A7E4VZT6</accession>
<dbReference type="AlphaFoldDB" id="A0A7E4VZT6"/>
<dbReference type="SUPFAM" id="SSF53474">
    <property type="entry name" value="alpha/beta-Hydrolases"/>
    <property type="match status" value="1"/>
</dbReference>
<evidence type="ECO:0000256" key="2">
    <source>
        <dbReference type="ARBA" id="ARBA00022487"/>
    </source>
</evidence>
<evidence type="ECO:0000313" key="6">
    <source>
        <dbReference type="Proteomes" id="UP000492821"/>
    </source>
</evidence>
<feature type="domain" description="Carboxylesterase type B" evidence="5">
    <location>
        <begin position="20"/>
        <end position="533"/>
    </location>
</feature>
<feature type="chain" id="PRO_5029037314" description="Carboxylic ester hydrolase" evidence="4">
    <location>
        <begin position="17"/>
        <end position="557"/>
    </location>
</feature>
<name>A0A7E4VZT6_PANRE</name>
<organism evidence="6 7">
    <name type="scientific">Panagrellus redivivus</name>
    <name type="common">Microworm</name>
    <dbReference type="NCBI Taxonomy" id="6233"/>
    <lineage>
        <taxon>Eukaryota</taxon>
        <taxon>Metazoa</taxon>
        <taxon>Ecdysozoa</taxon>
        <taxon>Nematoda</taxon>
        <taxon>Chromadorea</taxon>
        <taxon>Rhabditida</taxon>
        <taxon>Tylenchina</taxon>
        <taxon>Panagrolaimomorpha</taxon>
        <taxon>Panagrolaimoidea</taxon>
        <taxon>Panagrolaimidae</taxon>
        <taxon>Panagrellus</taxon>
    </lineage>
</organism>
<keyword evidence="4" id="KW-0732">Signal</keyword>
<dbReference type="Gene3D" id="3.40.50.1820">
    <property type="entry name" value="alpha/beta hydrolase"/>
    <property type="match status" value="1"/>
</dbReference>
<reference evidence="6" key="1">
    <citation type="journal article" date="2013" name="Genetics">
        <title>The draft genome and transcriptome of Panagrellus redivivus are shaped by the harsh demands of a free-living lifestyle.</title>
        <authorList>
            <person name="Srinivasan J."/>
            <person name="Dillman A.R."/>
            <person name="Macchietto M.G."/>
            <person name="Heikkinen L."/>
            <person name="Lakso M."/>
            <person name="Fracchia K.M."/>
            <person name="Antoshechkin I."/>
            <person name="Mortazavi A."/>
            <person name="Wong G."/>
            <person name="Sternberg P.W."/>
        </authorList>
    </citation>
    <scope>NUCLEOTIDE SEQUENCE [LARGE SCALE GENOMIC DNA]</scope>
    <source>
        <strain evidence="6">MT8872</strain>
    </source>
</reference>
<dbReference type="InterPro" id="IPR019826">
    <property type="entry name" value="Carboxylesterase_B_AS"/>
</dbReference>
<reference evidence="7" key="2">
    <citation type="submission" date="2020-10" db="UniProtKB">
        <authorList>
            <consortium name="WormBaseParasite"/>
        </authorList>
    </citation>
    <scope>IDENTIFICATION</scope>
</reference>
<feature type="signal peptide" evidence="4">
    <location>
        <begin position="1"/>
        <end position="16"/>
    </location>
</feature>
<evidence type="ECO:0000313" key="7">
    <source>
        <dbReference type="WBParaSite" id="Pan_g5391.t1"/>
    </source>
</evidence>
<dbReference type="Pfam" id="PF00135">
    <property type="entry name" value="COesterase"/>
    <property type="match status" value="1"/>
</dbReference>